<dbReference type="PANTHER" id="PTHR14428:SF5">
    <property type="entry name" value="NUCLEOLAR COMPLEX PROTEIN 3 HOMOLOG"/>
    <property type="match status" value="1"/>
</dbReference>
<dbReference type="Pfam" id="PF07540">
    <property type="entry name" value="NOC3p"/>
    <property type="match status" value="1"/>
</dbReference>
<dbReference type="GO" id="GO:0005730">
    <property type="term" value="C:nucleolus"/>
    <property type="evidence" value="ECO:0007669"/>
    <property type="project" value="TreeGrafter"/>
</dbReference>
<dbReference type="InterPro" id="IPR011501">
    <property type="entry name" value="Noc3_N"/>
</dbReference>
<gene>
    <name evidence="2" type="ORF">PHET_12172</name>
</gene>
<keyword evidence="3" id="KW-1185">Reference proteome</keyword>
<evidence type="ECO:0000313" key="2">
    <source>
        <dbReference type="EMBL" id="KAF5394137.1"/>
    </source>
</evidence>
<dbReference type="OrthoDB" id="10263597at2759"/>
<sequence>MQVNAPVDVRESGIQQLLLKKKLKSDVKLLIVTNCETVVQSPETHMASLRELVKLFESSKIMSLKEIRVILTASLCVVFKDILPSYHIRNLTEPEKSQQMKKETKKLRFFEENLLVNYRKYTDVLRTILSSATSVGKSTRGAKCCKIAWNDVDRVTALRAACQLLEAHPRFNFSEELVQSVLPYLNSTSEKLSSIVFNTFKTVFANDREGEASLSICKAIHAFWRKMSYRLRPAVARILSLVPIKDVADPNSTVGSKRDRKLLSRRERKVSPTFQLIISFV</sequence>
<evidence type="ECO:0000259" key="1">
    <source>
        <dbReference type="Pfam" id="PF07540"/>
    </source>
</evidence>
<organism evidence="2 3">
    <name type="scientific">Paragonimus heterotremus</name>
    <dbReference type="NCBI Taxonomy" id="100268"/>
    <lineage>
        <taxon>Eukaryota</taxon>
        <taxon>Metazoa</taxon>
        <taxon>Spiralia</taxon>
        <taxon>Lophotrochozoa</taxon>
        <taxon>Platyhelminthes</taxon>
        <taxon>Trematoda</taxon>
        <taxon>Digenea</taxon>
        <taxon>Plagiorchiida</taxon>
        <taxon>Troglotremata</taxon>
        <taxon>Troglotrematidae</taxon>
        <taxon>Paragonimus</taxon>
    </lineage>
</organism>
<evidence type="ECO:0000313" key="3">
    <source>
        <dbReference type="Proteomes" id="UP000748531"/>
    </source>
</evidence>
<dbReference type="InterPro" id="IPR016903">
    <property type="entry name" value="Nucleolar_cplx-assoc_3"/>
</dbReference>
<dbReference type="GO" id="GO:0003682">
    <property type="term" value="F:chromatin binding"/>
    <property type="evidence" value="ECO:0007669"/>
    <property type="project" value="TreeGrafter"/>
</dbReference>
<dbReference type="AlphaFoldDB" id="A0A8J4T5P7"/>
<dbReference type="GO" id="GO:0006270">
    <property type="term" value="P:DNA replication initiation"/>
    <property type="evidence" value="ECO:0007669"/>
    <property type="project" value="TreeGrafter"/>
</dbReference>
<dbReference type="PANTHER" id="PTHR14428">
    <property type="entry name" value="NUCLEOLAR COMPLEX PROTEIN 3"/>
    <property type="match status" value="1"/>
</dbReference>
<comment type="caution">
    <text evidence="2">The sequence shown here is derived from an EMBL/GenBank/DDBJ whole genome shotgun (WGS) entry which is preliminary data.</text>
</comment>
<name>A0A8J4T5P7_9TREM</name>
<feature type="domain" description="Nucleolar complex-associated protein 3 N-terminal" evidence="1">
    <location>
        <begin position="29"/>
        <end position="121"/>
    </location>
</feature>
<protein>
    <submittedName>
        <fullName evidence="2">Nucleolar complex-associated protein</fullName>
    </submittedName>
</protein>
<dbReference type="EMBL" id="LUCH01020571">
    <property type="protein sequence ID" value="KAF5394137.1"/>
    <property type="molecule type" value="Genomic_DNA"/>
</dbReference>
<reference evidence="2" key="1">
    <citation type="submission" date="2019-05" db="EMBL/GenBank/DDBJ databases">
        <title>Annotation for the trematode Paragonimus heterotremus.</title>
        <authorList>
            <person name="Choi Y.-J."/>
        </authorList>
    </citation>
    <scope>NUCLEOTIDE SEQUENCE</scope>
    <source>
        <strain evidence="2">LC</strain>
    </source>
</reference>
<accession>A0A8J4T5P7</accession>
<proteinExistence type="predicted"/>
<dbReference type="Proteomes" id="UP000748531">
    <property type="component" value="Unassembled WGS sequence"/>
</dbReference>